<dbReference type="Proteomes" id="UP000005426">
    <property type="component" value="Unassembled WGS sequence"/>
</dbReference>
<keyword evidence="2" id="KW-1185">Reference proteome</keyword>
<dbReference type="OrthoDB" id="5126878at2759"/>
<evidence type="ECO:0000313" key="2">
    <source>
        <dbReference type="Proteomes" id="UP000005426"/>
    </source>
</evidence>
<dbReference type="OMA" id="NENIRYM"/>
<dbReference type="STRING" id="452589.G9NYZ4"/>
<proteinExistence type="predicted"/>
<gene>
    <name evidence="1" type="ORF">TRIATDRAFT_285163</name>
</gene>
<dbReference type="eggNOG" id="ENOG502SVXX">
    <property type="taxonomic scope" value="Eukaryota"/>
</dbReference>
<sequence length="475" mass="52417">MDMHARLPNRKWPTCTPCFRVDAVCSGPSTEVKFVHNGVHATTNGTDVEVPVKSTKPQLRCSTPFHAIVAINSRDVPGGSSYSVLRLSQEPRRSLTTVADRLAATLVRHLEHGSDSAFLLTLGHIKFVPARVGASPALRDCVAMLCSSWANFRRALPVEQIINSQTYGKALRSLQIALNDERQQLSAETLAAVTIMERVEIAFDARRSPHRAVHGQGMHGLMLKRGPPRLSDELDTCLAFDNMGSMLAHSLVEGGPNLLSTSQWKNTLEEALRNGLDLPSDRLDAYALDLHSRYWPLLVHELKLVRNSASTVSMKKSAAALQARVLNTIPDLKALGESIVAKMRRLGNMTGMPDDESPLGMSYHFTNMGSAQCWMTYKMLSVVLNRILHALALLLSQPVALLDSENVTLSREISQPPLFLAYEGANGLERAYLLKFILWSDKFKKRFPQDSGALEKFVLTTAYALSGRGEFCQST</sequence>
<reference evidence="1 2" key="1">
    <citation type="journal article" date="2011" name="Genome Biol.">
        <title>Comparative genome sequence analysis underscores mycoparasitism as the ancestral life style of Trichoderma.</title>
        <authorList>
            <person name="Kubicek C.P."/>
            <person name="Herrera-Estrella A."/>
            <person name="Seidl-Seiboth V."/>
            <person name="Martinez D.A."/>
            <person name="Druzhinina I.S."/>
            <person name="Thon M."/>
            <person name="Zeilinger S."/>
            <person name="Casas-Flores S."/>
            <person name="Horwitz B.A."/>
            <person name="Mukherjee P.K."/>
            <person name="Mukherjee M."/>
            <person name="Kredics L."/>
            <person name="Alcaraz L.D."/>
            <person name="Aerts A."/>
            <person name="Antal Z."/>
            <person name="Atanasova L."/>
            <person name="Cervantes-Badillo M.G."/>
            <person name="Challacombe J."/>
            <person name="Chertkov O."/>
            <person name="McCluskey K."/>
            <person name="Coulpier F."/>
            <person name="Deshpande N."/>
            <person name="von Doehren H."/>
            <person name="Ebbole D.J."/>
            <person name="Esquivel-Naranjo E.U."/>
            <person name="Fekete E."/>
            <person name="Flipphi M."/>
            <person name="Glaser F."/>
            <person name="Gomez-Rodriguez E.Y."/>
            <person name="Gruber S."/>
            <person name="Han C."/>
            <person name="Henrissat B."/>
            <person name="Hermosa R."/>
            <person name="Hernandez-Onate M."/>
            <person name="Karaffa L."/>
            <person name="Kosti I."/>
            <person name="Le Crom S."/>
            <person name="Lindquist E."/>
            <person name="Lucas S."/>
            <person name="Luebeck M."/>
            <person name="Luebeck P.S."/>
            <person name="Margeot A."/>
            <person name="Metz B."/>
            <person name="Misra M."/>
            <person name="Nevalainen H."/>
            <person name="Omann M."/>
            <person name="Packer N."/>
            <person name="Perrone G."/>
            <person name="Uresti-Rivera E.E."/>
            <person name="Salamov A."/>
            <person name="Schmoll M."/>
            <person name="Seiboth B."/>
            <person name="Shapiro H."/>
            <person name="Sukno S."/>
            <person name="Tamayo-Ramos J.A."/>
            <person name="Tisch D."/>
            <person name="Wiest A."/>
            <person name="Wilkinson H.H."/>
            <person name="Zhang M."/>
            <person name="Coutinho P.M."/>
            <person name="Kenerley C.M."/>
            <person name="Monte E."/>
            <person name="Baker S.E."/>
            <person name="Grigoriev I.V."/>
        </authorList>
    </citation>
    <scope>NUCLEOTIDE SEQUENCE [LARGE SCALE GENOMIC DNA]</scope>
    <source>
        <strain evidence="2">ATCC 20476 / IMI 206040</strain>
    </source>
</reference>
<dbReference type="AlphaFoldDB" id="G9NYZ4"/>
<accession>G9NYZ4</accession>
<dbReference type="PANTHER" id="PTHR38111">
    <property type="entry name" value="ZN(2)-C6 FUNGAL-TYPE DOMAIN-CONTAINING PROTEIN-RELATED"/>
    <property type="match status" value="1"/>
</dbReference>
<organism evidence="1 2">
    <name type="scientific">Hypocrea atroviridis (strain ATCC 20476 / IMI 206040)</name>
    <name type="common">Trichoderma atroviride</name>
    <dbReference type="NCBI Taxonomy" id="452589"/>
    <lineage>
        <taxon>Eukaryota</taxon>
        <taxon>Fungi</taxon>
        <taxon>Dikarya</taxon>
        <taxon>Ascomycota</taxon>
        <taxon>Pezizomycotina</taxon>
        <taxon>Sordariomycetes</taxon>
        <taxon>Hypocreomycetidae</taxon>
        <taxon>Hypocreales</taxon>
        <taxon>Hypocreaceae</taxon>
        <taxon>Trichoderma</taxon>
    </lineage>
</organism>
<dbReference type="InterPro" id="IPR053178">
    <property type="entry name" value="Osmoadaptation_assoc"/>
</dbReference>
<dbReference type="EMBL" id="ABDG02000025">
    <property type="protein sequence ID" value="EHK44546.1"/>
    <property type="molecule type" value="Genomic_DNA"/>
</dbReference>
<comment type="caution">
    <text evidence="1">The sequence shown here is derived from an EMBL/GenBank/DDBJ whole genome shotgun (WGS) entry which is preliminary data.</text>
</comment>
<protein>
    <submittedName>
        <fullName evidence="1">Uncharacterized protein</fullName>
    </submittedName>
</protein>
<evidence type="ECO:0000313" key="1">
    <source>
        <dbReference type="EMBL" id="EHK44546.1"/>
    </source>
</evidence>
<name>G9NYZ4_HYPAI</name>
<dbReference type="HOGENOM" id="CLU_536570_0_0_1"/>